<protein>
    <submittedName>
        <fullName evidence="1">Uncharacterized protein</fullName>
    </submittedName>
</protein>
<evidence type="ECO:0000313" key="2">
    <source>
        <dbReference type="Proteomes" id="UP000307507"/>
    </source>
</evidence>
<gene>
    <name evidence="1" type="ORF">E6C50_14455</name>
</gene>
<dbReference type="Proteomes" id="UP000307507">
    <property type="component" value="Unassembled WGS sequence"/>
</dbReference>
<reference evidence="1 2" key="1">
    <citation type="submission" date="2019-04" db="EMBL/GenBank/DDBJ databases">
        <title>Flavobacterium sp. nov. isolated from construction timber.</title>
        <authorList>
            <person name="Lin S.-Y."/>
            <person name="Chang C.-T."/>
            <person name="Young C.-C."/>
        </authorList>
    </citation>
    <scope>NUCLEOTIDE SEQUENCE [LARGE SCALE GENOMIC DNA]</scope>
    <source>
        <strain evidence="1 2">CC-CTC003</strain>
    </source>
</reference>
<accession>A0A4V3W7S4</accession>
<dbReference type="AlphaFoldDB" id="A0A4V3W7S4"/>
<keyword evidence="2" id="KW-1185">Reference proteome</keyword>
<proteinExistence type="predicted"/>
<comment type="caution">
    <text evidence="1">The sequence shown here is derived from an EMBL/GenBank/DDBJ whole genome shotgun (WGS) entry which is preliminary data.</text>
</comment>
<organism evidence="1 2">
    <name type="scientific">Flavobacterium supellecticarium</name>
    <dbReference type="NCBI Taxonomy" id="2565924"/>
    <lineage>
        <taxon>Bacteria</taxon>
        <taxon>Pseudomonadati</taxon>
        <taxon>Bacteroidota</taxon>
        <taxon>Flavobacteriia</taxon>
        <taxon>Flavobacteriales</taxon>
        <taxon>Flavobacteriaceae</taxon>
        <taxon>Flavobacterium</taxon>
    </lineage>
</organism>
<dbReference type="OrthoDB" id="1447436at2"/>
<dbReference type="EMBL" id="SSNZ01000008">
    <property type="protein sequence ID" value="THF48482.1"/>
    <property type="molecule type" value="Genomic_DNA"/>
</dbReference>
<dbReference type="RefSeq" id="WP_136403945.1">
    <property type="nucleotide sequence ID" value="NZ_SSNZ01000008.1"/>
</dbReference>
<evidence type="ECO:0000313" key="1">
    <source>
        <dbReference type="EMBL" id="THF48482.1"/>
    </source>
</evidence>
<sequence length="114" mass="13792">MEKKLEYSFDDEPVSKFCYDLDTQKIEVHFRGHYDLIKDTYLDAPCIWVIENWEYAKCTLGDEQKRYDLNKHIGVFSLILYMKYNDNKELEMLVNTVDNRYLTLFFKDPKLSLK</sequence>
<name>A0A4V3W7S4_9FLAO</name>